<protein>
    <submittedName>
        <fullName evidence="1">Uncharacterized protein</fullName>
    </submittedName>
</protein>
<sequence>METDKYCNRSQPQRTLVRKTQADFETHTIAFRSMTVLPTYTKAGAFMSCWIVEWKIGENYVGLEDGISNAWEKGVADGAYCVCSCRSLLPYKDSSQIIEEQIDTTKGKERFAWNISITLIAVKDETLTDLRKTSWQSKRLRAGRAGELELVPRHGSCVRGVSQSEKNRQDTATLKLKPLSKINEQASSFKYIILSYFENPSNDNHTPSYRKQTKNRTVTGVNRNFSL</sequence>
<dbReference type="EMBL" id="MCGO01000066">
    <property type="protein sequence ID" value="ORY33856.1"/>
    <property type="molecule type" value="Genomic_DNA"/>
</dbReference>
<keyword evidence="2" id="KW-1185">Reference proteome</keyword>
<name>A0A1Y2BGK8_9FUNG</name>
<evidence type="ECO:0000313" key="1">
    <source>
        <dbReference type="EMBL" id="ORY33856.1"/>
    </source>
</evidence>
<dbReference type="Proteomes" id="UP000193642">
    <property type="component" value="Unassembled WGS sequence"/>
</dbReference>
<comment type="caution">
    <text evidence="1">The sequence shown here is derived from an EMBL/GenBank/DDBJ whole genome shotgun (WGS) entry which is preliminary data.</text>
</comment>
<proteinExistence type="predicted"/>
<accession>A0A1Y2BGK8</accession>
<dbReference type="AlphaFoldDB" id="A0A1Y2BGK8"/>
<gene>
    <name evidence="1" type="ORF">BCR33DRAFT_838365</name>
</gene>
<organism evidence="1 2">
    <name type="scientific">Rhizoclosmatium globosum</name>
    <dbReference type="NCBI Taxonomy" id="329046"/>
    <lineage>
        <taxon>Eukaryota</taxon>
        <taxon>Fungi</taxon>
        <taxon>Fungi incertae sedis</taxon>
        <taxon>Chytridiomycota</taxon>
        <taxon>Chytridiomycota incertae sedis</taxon>
        <taxon>Chytridiomycetes</taxon>
        <taxon>Chytridiales</taxon>
        <taxon>Chytriomycetaceae</taxon>
        <taxon>Rhizoclosmatium</taxon>
    </lineage>
</organism>
<reference evidence="1 2" key="1">
    <citation type="submission" date="2016-07" db="EMBL/GenBank/DDBJ databases">
        <title>Pervasive Adenine N6-methylation of Active Genes in Fungi.</title>
        <authorList>
            <consortium name="DOE Joint Genome Institute"/>
            <person name="Mondo S.J."/>
            <person name="Dannebaum R.O."/>
            <person name="Kuo R.C."/>
            <person name="Labutti K."/>
            <person name="Haridas S."/>
            <person name="Kuo A."/>
            <person name="Salamov A."/>
            <person name="Ahrendt S.R."/>
            <person name="Lipzen A."/>
            <person name="Sullivan W."/>
            <person name="Andreopoulos W.B."/>
            <person name="Clum A."/>
            <person name="Lindquist E."/>
            <person name="Daum C."/>
            <person name="Ramamoorthy G.K."/>
            <person name="Gryganskyi A."/>
            <person name="Culley D."/>
            <person name="Magnuson J.K."/>
            <person name="James T.Y."/>
            <person name="O'Malley M.A."/>
            <person name="Stajich J.E."/>
            <person name="Spatafora J.W."/>
            <person name="Visel A."/>
            <person name="Grigoriev I.V."/>
        </authorList>
    </citation>
    <scope>NUCLEOTIDE SEQUENCE [LARGE SCALE GENOMIC DNA]</scope>
    <source>
        <strain evidence="1 2">JEL800</strain>
    </source>
</reference>
<evidence type="ECO:0000313" key="2">
    <source>
        <dbReference type="Proteomes" id="UP000193642"/>
    </source>
</evidence>